<feature type="compositionally biased region" description="Low complexity" evidence="7">
    <location>
        <begin position="256"/>
        <end position="266"/>
    </location>
</feature>
<dbReference type="Pfam" id="PF24695">
    <property type="entry name" value="PITM1-3"/>
    <property type="match status" value="1"/>
</dbReference>
<feature type="domain" description="DDHD" evidence="8">
    <location>
        <begin position="265"/>
        <end position="464"/>
    </location>
</feature>
<dbReference type="GO" id="GO:0005737">
    <property type="term" value="C:cytoplasm"/>
    <property type="evidence" value="ECO:0007669"/>
    <property type="project" value="TreeGrafter"/>
</dbReference>
<dbReference type="InterPro" id="IPR036412">
    <property type="entry name" value="HAD-like_sf"/>
</dbReference>
<proteinExistence type="inferred from homology"/>
<dbReference type="InterPro" id="IPR023214">
    <property type="entry name" value="HAD_sf"/>
</dbReference>
<protein>
    <submittedName>
        <fullName evidence="9">Membrane-associated phosphatidylinositol transfer protein 3</fullName>
    </submittedName>
</protein>
<evidence type="ECO:0000256" key="2">
    <source>
        <dbReference type="ARBA" id="ARBA00010316"/>
    </source>
</evidence>
<evidence type="ECO:0000259" key="8">
    <source>
        <dbReference type="PROSITE" id="PS51043"/>
    </source>
</evidence>
<keyword evidence="5" id="KW-0446">Lipid-binding</keyword>
<sequence length="791" mass="87308">MDSSDDEFFDARDVMERRTSILLEMSQWNSNDLVEQIETLGHLERSRENLYRLRHPRCAPQSSVDGLEDMERKCRTQLLILVIHGGHILDSGGGDPGGKAGDAATLASVLERVARAHFQKAADRMLVRLVSCPPVCAEAFTLVSHLNPYSYDESCVCSSVDHLPLAALPILAIAAPQYQDAVAAVIAQANQVYHNFLQSPEGLSFTGQVCLVADCVGGVLCFDALCFSGDKRQESPETNTPNYSTESLKEKPEVMSSLSPTLSSSKRLSKSNIDVSAPCDHPLSRKQSDSCDTDIAGSPRDVFFSSQLRPACSQIFNLFYPSDPSASVCPRLEPLLYPPLTQLPPFTVPRYQRYPLGDGRPPGRSSLSLIADTVLKQTLDGNTDSDQTSCCRTASDETASNTEQTEQTVLQLCSRWWGLKRLDYVLYCPDVLTAFPTVALPHLFHASYWESTDAVAFILRQVLRCDCLKAGEADCCDSVPISPSSPREKWLRKRTHVKLRVDVFLATQPGSGRWVLFDTEVTSSSGRVTYTIPANKKLSVGVYPIKMVVKGDQTSAEAFLTVLPRGMECVVFSIDGSFAASVSLMGSDPKVRPGAVDVVRHWQDLGYLIIYITGRPDMQKQRVVSWLSQHNFPQGMSHIKISAAYGSMKDMSVYSALGLDATQIYIVGRPSKKHQHQCQFLSEGYATHLSALEFEHRSRSKKNRMILRQGSFGISSKPDFLSPSPDFLTCKRTPLLRRAMSMQQASPPSSLSSTPKPERAQSQPESHRDGPEIRIEFDDQDPESGGFSAVL</sequence>
<comment type="similarity">
    <text evidence="2">Belongs to the PtdIns transfer protein family. PI transfer class IIA subfamily.</text>
</comment>
<gene>
    <name evidence="9" type="ORF">Baya_4102</name>
</gene>
<comment type="subcellular location">
    <subcellularLocation>
        <location evidence="1">Endomembrane system</location>
        <topology evidence="1">Peripheral membrane protein</topology>
    </subcellularLocation>
</comment>
<dbReference type="Proteomes" id="UP000319801">
    <property type="component" value="Unassembled WGS sequence"/>
</dbReference>
<dbReference type="PROSITE" id="PS51043">
    <property type="entry name" value="DDHD"/>
    <property type="match status" value="1"/>
</dbReference>
<dbReference type="SMART" id="SM01127">
    <property type="entry name" value="DDHD"/>
    <property type="match status" value="1"/>
</dbReference>
<accession>A0A556TXG1</accession>
<dbReference type="SUPFAM" id="SSF56784">
    <property type="entry name" value="HAD-like"/>
    <property type="match status" value="1"/>
</dbReference>
<feature type="region of interest" description="Disordered" evidence="7">
    <location>
        <begin position="739"/>
        <end position="791"/>
    </location>
</feature>
<evidence type="ECO:0000256" key="6">
    <source>
        <dbReference type="ARBA" id="ARBA00023136"/>
    </source>
</evidence>
<keyword evidence="4" id="KW-0106">Calcium</keyword>
<dbReference type="InterPro" id="IPR004177">
    <property type="entry name" value="DDHD_dom"/>
</dbReference>
<dbReference type="InterPro" id="IPR031315">
    <property type="entry name" value="LNS2/PITP"/>
</dbReference>
<comment type="caution">
    <text evidence="9">The sequence shown here is derived from an EMBL/GenBank/DDBJ whole genome shotgun (WGS) entry which is preliminary data.</text>
</comment>
<dbReference type="GO" id="GO:0012505">
    <property type="term" value="C:endomembrane system"/>
    <property type="evidence" value="ECO:0007669"/>
    <property type="project" value="UniProtKB-SubCell"/>
</dbReference>
<evidence type="ECO:0000256" key="3">
    <source>
        <dbReference type="ARBA" id="ARBA00022553"/>
    </source>
</evidence>
<dbReference type="PANTHER" id="PTHR10658:SF27">
    <property type="entry name" value="PHOSPHATIDYLINOSITOL TRANSFER PROTEIN BETA ISOFORM"/>
    <property type="match status" value="1"/>
</dbReference>
<dbReference type="AlphaFoldDB" id="A0A556TXG1"/>
<feature type="compositionally biased region" description="Basic and acidic residues" evidence="7">
    <location>
        <begin position="765"/>
        <end position="777"/>
    </location>
</feature>
<dbReference type="OrthoDB" id="10053061at2759"/>
<keyword evidence="6" id="KW-0472">Membrane</keyword>
<dbReference type="GO" id="GO:0008526">
    <property type="term" value="F:phosphatidylinositol transfer activity"/>
    <property type="evidence" value="ECO:0007669"/>
    <property type="project" value="TreeGrafter"/>
</dbReference>
<name>A0A556TXG1_BAGYA</name>
<dbReference type="GO" id="GO:0008525">
    <property type="term" value="F:phosphatidylcholine transporter activity"/>
    <property type="evidence" value="ECO:0007669"/>
    <property type="project" value="TreeGrafter"/>
</dbReference>
<evidence type="ECO:0000256" key="4">
    <source>
        <dbReference type="ARBA" id="ARBA00022837"/>
    </source>
</evidence>
<dbReference type="PANTHER" id="PTHR10658">
    <property type="entry name" value="PHOSPHATIDYLINOSITOL TRANSFER PROTEIN"/>
    <property type="match status" value="1"/>
</dbReference>
<dbReference type="GO" id="GO:0031210">
    <property type="term" value="F:phosphatidylcholine binding"/>
    <property type="evidence" value="ECO:0007669"/>
    <property type="project" value="TreeGrafter"/>
</dbReference>
<evidence type="ECO:0000256" key="1">
    <source>
        <dbReference type="ARBA" id="ARBA00004184"/>
    </source>
</evidence>
<dbReference type="SMART" id="SM00775">
    <property type="entry name" value="LNS2"/>
    <property type="match status" value="1"/>
</dbReference>
<dbReference type="Pfam" id="PF24694">
    <property type="entry name" value="LNS2_PITM1-3"/>
    <property type="match status" value="1"/>
</dbReference>
<feature type="compositionally biased region" description="Low complexity" evidence="7">
    <location>
        <begin position="739"/>
        <end position="753"/>
    </location>
</feature>
<dbReference type="EMBL" id="VCAZ01000025">
    <property type="protein sequence ID" value="TSL04422.1"/>
    <property type="molecule type" value="Genomic_DNA"/>
</dbReference>
<evidence type="ECO:0000313" key="9">
    <source>
        <dbReference type="EMBL" id="TSL04422.1"/>
    </source>
</evidence>
<feature type="compositionally biased region" description="Polar residues" evidence="7">
    <location>
        <begin position="236"/>
        <end position="246"/>
    </location>
</feature>
<dbReference type="GO" id="GO:0046872">
    <property type="term" value="F:metal ion binding"/>
    <property type="evidence" value="ECO:0007669"/>
    <property type="project" value="InterPro"/>
</dbReference>
<reference evidence="9 10" key="1">
    <citation type="journal article" date="2019" name="Genome Biol. Evol.">
        <title>Whole-Genome Sequencing of the Giant Devil Catfish, Bagarius yarrelli.</title>
        <authorList>
            <person name="Jiang W."/>
            <person name="Lv Y."/>
            <person name="Cheng L."/>
            <person name="Yang K."/>
            <person name="Chao B."/>
            <person name="Wang X."/>
            <person name="Li Y."/>
            <person name="Pan X."/>
            <person name="You X."/>
            <person name="Zhang Y."/>
            <person name="Yang J."/>
            <person name="Li J."/>
            <person name="Zhang X."/>
            <person name="Liu S."/>
            <person name="Sun C."/>
            <person name="Yang J."/>
            <person name="Shi Q."/>
        </authorList>
    </citation>
    <scope>NUCLEOTIDE SEQUENCE [LARGE SCALE GENOMIC DNA]</scope>
    <source>
        <strain evidence="9">JWS20170419001</strain>
        <tissue evidence="9">Muscle</tissue>
    </source>
</reference>
<evidence type="ECO:0000256" key="5">
    <source>
        <dbReference type="ARBA" id="ARBA00023121"/>
    </source>
</evidence>
<dbReference type="Gene3D" id="3.40.50.1000">
    <property type="entry name" value="HAD superfamily/HAD-like"/>
    <property type="match status" value="1"/>
</dbReference>
<evidence type="ECO:0000313" key="10">
    <source>
        <dbReference type="Proteomes" id="UP000319801"/>
    </source>
</evidence>
<dbReference type="Pfam" id="PF02862">
    <property type="entry name" value="DDHD"/>
    <property type="match status" value="2"/>
</dbReference>
<feature type="region of interest" description="Disordered" evidence="7">
    <location>
        <begin position="232"/>
        <end position="270"/>
    </location>
</feature>
<organism evidence="9 10">
    <name type="scientific">Bagarius yarrelli</name>
    <name type="common">Goonch</name>
    <name type="synonym">Bagrus yarrelli</name>
    <dbReference type="NCBI Taxonomy" id="175774"/>
    <lineage>
        <taxon>Eukaryota</taxon>
        <taxon>Metazoa</taxon>
        <taxon>Chordata</taxon>
        <taxon>Craniata</taxon>
        <taxon>Vertebrata</taxon>
        <taxon>Euteleostomi</taxon>
        <taxon>Actinopterygii</taxon>
        <taxon>Neopterygii</taxon>
        <taxon>Teleostei</taxon>
        <taxon>Ostariophysi</taxon>
        <taxon>Siluriformes</taxon>
        <taxon>Sisoridae</taxon>
        <taxon>Sisorinae</taxon>
        <taxon>Bagarius</taxon>
    </lineage>
</organism>
<keyword evidence="3" id="KW-0597">Phosphoprotein</keyword>
<dbReference type="GO" id="GO:0035091">
    <property type="term" value="F:phosphatidylinositol binding"/>
    <property type="evidence" value="ECO:0007669"/>
    <property type="project" value="TreeGrafter"/>
</dbReference>
<keyword evidence="10" id="KW-1185">Reference proteome</keyword>
<dbReference type="InterPro" id="IPR001666">
    <property type="entry name" value="PI_transfer"/>
</dbReference>
<evidence type="ECO:0000256" key="7">
    <source>
        <dbReference type="SAM" id="MobiDB-lite"/>
    </source>
</evidence>